<evidence type="ECO:0000313" key="3">
    <source>
        <dbReference type="Proteomes" id="UP001327560"/>
    </source>
</evidence>
<protein>
    <submittedName>
        <fullName evidence="2">Uncharacterized protein</fullName>
    </submittedName>
</protein>
<evidence type="ECO:0000256" key="1">
    <source>
        <dbReference type="SAM" id="MobiDB-lite"/>
    </source>
</evidence>
<dbReference type="AlphaFoldDB" id="A0AAQ3L0I6"/>
<gene>
    <name evidence="2" type="ORF">Cni_G27052</name>
</gene>
<accession>A0AAQ3L0I6</accession>
<dbReference type="EMBL" id="CP136897">
    <property type="protein sequence ID" value="WOL18259.1"/>
    <property type="molecule type" value="Genomic_DNA"/>
</dbReference>
<feature type="compositionally biased region" description="Basic and acidic residues" evidence="1">
    <location>
        <begin position="21"/>
        <end position="31"/>
    </location>
</feature>
<proteinExistence type="predicted"/>
<keyword evidence="3" id="KW-1185">Reference proteome</keyword>
<dbReference type="PANTHER" id="PTHR34212:SF1">
    <property type="entry name" value="OS06G0106900 PROTEIN"/>
    <property type="match status" value="1"/>
</dbReference>
<sequence>MDKVRYGQVSPVVKKGKKKQPKGEVHCQKQAEKKKRRLEKALATSAAIRSELEKKKQKKIEEQQRLDEEGAAIAESVALHVLGEESHESCQFMMSNAATQNWNYSGNINFYMGYQSSAKYSSDGLGWTTDSSDSAWKWNSSGIGLSLPAKFYVNNLQSPYSYWTNGGVDLSAGLLAAEAVSSLQIAEDSDCAQFAINKMLGSSNVGKKLEN</sequence>
<dbReference type="Proteomes" id="UP001327560">
    <property type="component" value="Chromosome 8"/>
</dbReference>
<feature type="region of interest" description="Disordered" evidence="1">
    <location>
        <begin position="1"/>
        <end position="40"/>
    </location>
</feature>
<dbReference type="PANTHER" id="PTHR34212">
    <property type="entry name" value="OS02G0104200 PROTEIN"/>
    <property type="match status" value="1"/>
</dbReference>
<evidence type="ECO:0000313" key="2">
    <source>
        <dbReference type="EMBL" id="WOL18259.1"/>
    </source>
</evidence>
<name>A0AAQ3L0I6_9LILI</name>
<organism evidence="2 3">
    <name type="scientific">Canna indica</name>
    <name type="common">Indian-shot</name>
    <dbReference type="NCBI Taxonomy" id="4628"/>
    <lineage>
        <taxon>Eukaryota</taxon>
        <taxon>Viridiplantae</taxon>
        <taxon>Streptophyta</taxon>
        <taxon>Embryophyta</taxon>
        <taxon>Tracheophyta</taxon>
        <taxon>Spermatophyta</taxon>
        <taxon>Magnoliopsida</taxon>
        <taxon>Liliopsida</taxon>
        <taxon>Zingiberales</taxon>
        <taxon>Cannaceae</taxon>
        <taxon>Canna</taxon>
    </lineage>
</organism>
<reference evidence="2 3" key="1">
    <citation type="submission" date="2023-10" db="EMBL/GenBank/DDBJ databases">
        <title>Chromosome-scale genome assembly provides insights into flower coloration mechanisms of Canna indica.</title>
        <authorList>
            <person name="Li C."/>
        </authorList>
    </citation>
    <scope>NUCLEOTIDE SEQUENCE [LARGE SCALE GENOMIC DNA]</scope>
    <source>
        <tissue evidence="2">Flower</tissue>
    </source>
</reference>